<dbReference type="Proteomes" id="UP001058461">
    <property type="component" value="Chromosome"/>
</dbReference>
<feature type="transmembrane region" description="Helical" evidence="8">
    <location>
        <begin position="327"/>
        <end position="351"/>
    </location>
</feature>
<dbReference type="CDD" id="cd17335">
    <property type="entry name" value="MFS_MFSD6"/>
    <property type="match status" value="1"/>
</dbReference>
<dbReference type="PANTHER" id="PTHR23522">
    <property type="entry name" value="BLL5896 PROTEIN"/>
    <property type="match status" value="1"/>
</dbReference>
<evidence type="ECO:0000256" key="1">
    <source>
        <dbReference type="ARBA" id="ARBA00004429"/>
    </source>
</evidence>
<dbReference type="PANTHER" id="PTHR23522:SF10">
    <property type="entry name" value="3-PHENYLPROPIONIC ACID TRANSPORTER-RELATED"/>
    <property type="match status" value="1"/>
</dbReference>
<evidence type="ECO:0000313" key="11">
    <source>
        <dbReference type="Proteomes" id="UP001058461"/>
    </source>
</evidence>
<name>A0ABY5HPZ6_9GAMM</name>
<dbReference type="RefSeq" id="WP_255855452.1">
    <property type="nucleotide sequence ID" value="NZ_CP073347.1"/>
</dbReference>
<dbReference type="InterPro" id="IPR020846">
    <property type="entry name" value="MFS_dom"/>
</dbReference>
<feature type="domain" description="Major facilitator superfamily (MFS) profile" evidence="9">
    <location>
        <begin position="202"/>
        <end position="388"/>
    </location>
</feature>
<feature type="transmembrane region" description="Helical" evidence="8">
    <location>
        <begin position="292"/>
        <end position="315"/>
    </location>
</feature>
<feature type="transmembrane region" description="Helical" evidence="8">
    <location>
        <begin position="233"/>
        <end position="256"/>
    </location>
</feature>
<dbReference type="Pfam" id="PF12832">
    <property type="entry name" value="MFS_1_like"/>
    <property type="match status" value="1"/>
</dbReference>
<keyword evidence="7 8" id="KW-0472">Membrane</keyword>
<evidence type="ECO:0000256" key="8">
    <source>
        <dbReference type="SAM" id="Phobius"/>
    </source>
</evidence>
<evidence type="ECO:0000256" key="7">
    <source>
        <dbReference type="ARBA" id="ARBA00023136"/>
    </source>
</evidence>
<evidence type="ECO:0000256" key="2">
    <source>
        <dbReference type="ARBA" id="ARBA00022448"/>
    </source>
</evidence>
<dbReference type="PIRSF" id="PIRSF004925">
    <property type="entry name" value="HcaT"/>
    <property type="match status" value="1"/>
</dbReference>
<accession>A0ABY5HPZ6</accession>
<dbReference type="NCBIfam" id="NF037955">
    <property type="entry name" value="mfs"/>
    <property type="match status" value="1"/>
</dbReference>
<dbReference type="InterPro" id="IPR024989">
    <property type="entry name" value="MFS_assoc_dom"/>
</dbReference>
<dbReference type="SUPFAM" id="SSF103473">
    <property type="entry name" value="MFS general substrate transporter"/>
    <property type="match status" value="1"/>
</dbReference>
<sequence>MSEPIPYRRLSGFYFFYFALLGSIVPYWPLYLKSLEFDARTIGMLMAIVQASRIVAPNIWGWAADRTGRRIEIVRFGSGMTALVFLAIFWQDSAAGIAWVMLAFSFFWNAVLPQFEVITLRHLGAQRARYSQLRLWGSVGFVLTVVVLGWALDVIGVNWLPWIMLGLMLLIWCTSLLVRAPAVSAREGEAGGSFLSALHCPQVMAFYAIVFLVQFSHGPYYTFYSLLLESLGYSRGVIGLLWALGVVAEILVFAVMHRLIGRFGVRQLMLISLWLCVLRWLLIAWVPDCLPLMLLAQVLHAATFGCLHALGIALVQQYFSEHSQGQGQALFSSFGFGAGGASGALMAGLLWEAQGSGVAFMTAAAASAVAILLAMVWIRPEKLQQNER</sequence>
<feature type="transmembrane region" description="Helical" evidence="8">
    <location>
        <begin position="42"/>
        <end position="61"/>
    </location>
</feature>
<feature type="transmembrane region" description="Helical" evidence="8">
    <location>
        <begin position="133"/>
        <end position="153"/>
    </location>
</feature>
<keyword evidence="11" id="KW-1185">Reference proteome</keyword>
<feature type="transmembrane region" description="Helical" evidence="8">
    <location>
        <begin position="12"/>
        <end position="30"/>
    </location>
</feature>
<keyword evidence="5 8" id="KW-0812">Transmembrane</keyword>
<feature type="transmembrane region" description="Helical" evidence="8">
    <location>
        <begin position="357"/>
        <end position="378"/>
    </location>
</feature>
<feature type="transmembrane region" description="Helical" evidence="8">
    <location>
        <begin position="96"/>
        <end position="112"/>
    </location>
</feature>
<evidence type="ECO:0000259" key="9">
    <source>
        <dbReference type="PROSITE" id="PS50850"/>
    </source>
</evidence>
<reference evidence="10" key="1">
    <citation type="submission" date="2021-04" db="EMBL/GenBank/DDBJ databases">
        <title>Oceanospirillales bacteria with DddD are important DMSP degraders in coastal seawater.</title>
        <authorList>
            <person name="Liu J."/>
        </authorList>
    </citation>
    <scope>NUCLEOTIDE SEQUENCE</scope>
    <source>
        <strain evidence="10">D13-1</strain>
    </source>
</reference>
<evidence type="ECO:0000256" key="6">
    <source>
        <dbReference type="ARBA" id="ARBA00022989"/>
    </source>
</evidence>
<dbReference type="EMBL" id="CP073347">
    <property type="protein sequence ID" value="UTW13279.1"/>
    <property type="molecule type" value="Genomic_DNA"/>
</dbReference>
<dbReference type="InterPro" id="IPR026032">
    <property type="entry name" value="HcaT-like"/>
</dbReference>
<evidence type="ECO:0000256" key="4">
    <source>
        <dbReference type="ARBA" id="ARBA00022519"/>
    </source>
</evidence>
<evidence type="ECO:0000313" key="10">
    <source>
        <dbReference type="EMBL" id="UTW13279.1"/>
    </source>
</evidence>
<keyword evidence="6 8" id="KW-1133">Transmembrane helix</keyword>
<keyword evidence="3" id="KW-1003">Cell membrane</keyword>
<keyword evidence="2" id="KW-0813">Transport</keyword>
<organism evidence="10 11">
    <name type="scientific">Marinobacterium rhizophilum</name>
    <dbReference type="NCBI Taxonomy" id="420402"/>
    <lineage>
        <taxon>Bacteria</taxon>
        <taxon>Pseudomonadati</taxon>
        <taxon>Pseudomonadota</taxon>
        <taxon>Gammaproteobacteria</taxon>
        <taxon>Oceanospirillales</taxon>
        <taxon>Oceanospirillaceae</taxon>
        <taxon>Marinobacterium</taxon>
    </lineage>
</organism>
<proteinExistence type="predicted"/>
<feature type="transmembrane region" description="Helical" evidence="8">
    <location>
        <begin position="268"/>
        <end position="286"/>
    </location>
</feature>
<protein>
    <submittedName>
        <fullName evidence="10">MFS transporter</fullName>
    </submittedName>
</protein>
<gene>
    <name evidence="10" type="ORF">KDW95_06370</name>
</gene>
<feature type="transmembrane region" description="Helical" evidence="8">
    <location>
        <begin position="190"/>
        <end position="213"/>
    </location>
</feature>
<dbReference type="InterPro" id="IPR036259">
    <property type="entry name" value="MFS_trans_sf"/>
</dbReference>
<keyword evidence="4" id="KW-0997">Cell inner membrane</keyword>
<comment type="subcellular location">
    <subcellularLocation>
        <location evidence="1">Cell inner membrane</location>
        <topology evidence="1">Multi-pass membrane protein</topology>
    </subcellularLocation>
</comment>
<feature type="transmembrane region" description="Helical" evidence="8">
    <location>
        <begin position="73"/>
        <end position="90"/>
    </location>
</feature>
<dbReference type="PROSITE" id="PS50850">
    <property type="entry name" value="MFS"/>
    <property type="match status" value="1"/>
</dbReference>
<dbReference type="Gene3D" id="1.20.1250.20">
    <property type="entry name" value="MFS general substrate transporter like domains"/>
    <property type="match status" value="2"/>
</dbReference>
<evidence type="ECO:0000256" key="3">
    <source>
        <dbReference type="ARBA" id="ARBA00022475"/>
    </source>
</evidence>
<feature type="transmembrane region" description="Helical" evidence="8">
    <location>
        <begin position="159"/>
        <end position="178"/>
    </location>
</feature>
<evidence type="ECO:0000256" key="5">
    <source>
        <dbReference type="ARBA" id="ARBA00022692"/>
    </source>
</evidence>